<keyword evidence="4" id="KW-0808">Transferase</keyword>
<dbReference type="InterPro" id="IPR011712">
    <property type="entry name" value="Sig_transdc_His_kin_sub3_dim/P"/>
</dbReference>
<dbReference type="GO" id="GO:0046983">
    <property type="term" value="F:protein dimerization activity"/>
    <property type="evidence" value="ECO:0007669"/>
    <property type="project" value="InterPro"/>
</dbReference>
<dbReference type="PANTHER" id="PTHR24421">
    <property type="entry name" value="NITRATE/NITRITE SENSOR PROTEIN NARX-RELATED"/>
    <property type="match status" value="1"/>
</dbReference>
<evidence type="ECO:0000256" key="7">
    <source>
        <dbReference type="ARBA" id="ARBA00022840"/>
    </source>
</evidence>
<evidence type="ECO:0000256" key="6">
    <source>
        <dbReference type="ARBA" id="ARBA00022777"/>
    </source>
</evidence>
<evidence type="ECO:0000313" key="12">
    <source>
        <dbReference type="EMBL" id="QES21481.1"/>
    </source>
</evidence>
<keyword evidence="10" id="KW-0472">Membrane</keyword>
<feature type="coiled-coil region" evidence="9">
    <location>
        <begin position="164"/>
        <end position="191"/>
    </location>
</feature>
<feature type="transmembrane region" description="Helical" evidence="10">
    <location>
        <begin position="133"/>
        <end position="153"/>
    </location>
</feature>
<keyword evidence="10" id="KW-1133">Transmembrane helix</keyword>
<feature type="domain" description="Histidine kinase" evidence="11">
    <location>
        <begin position="200"/>
        <end position="398"/>
    </location>
</feature>
<dbReference type="Gene3D" id="1.20.5.1930">
    <property type="match status" value="1"/>
</dbReference>
<dbReference type="EMBL" id="CP029194">
    <property type="protein sequence ID" value="QES21481.1"/>
    <property type="molecule type" value="Genomic_DNA"/>
</dbReference>
<evidence type="ECO:0000256" key="10">
    <source>
        <dbReference type="SAM" id="Phobius"/>
    </source>
</evidence>
<dbReference type="InterPro" id="IPR036890">
    <property type="entry name" value="HATPase_C_sf"/>
</dbReference>
<dbReference type="InterPro" id="IPR055558">
    <property type="entry name" value="DUF7134"/>
</dbReference>
<dbReference type="PANTHER" id="PTHR24421:SF10">
    <property type="entry name" value="NITRATE_NITRITE SENSOR PROTEIN NARQ"/>
    <property type="match status" value="1"/>
</dbReference>
<reference evidence="12 13" key="1">
    <citation type="submission" date="2018-05" db="EMBL/GenBank/DDBJ databases">
        <title>Streptomyces venezuelae.</title>
        <authorList>
            <person name="Kim W."/>
            <person name="Lee N."/>
            <person name="Cho B.-K."/>
        </authorList>
    </citation>
    <scope>NUCLEOTIDE SEQUENCE [LARGE SCALE GENOMIC DNA]</scope>
    <source>
        <strain evidence="12 13">ATCC 15068</strain>
    </source>
</reference>
<feature type="transmembrane region" description="Helical" evidence="10">
    <location>
        <begin position="38"/>
        <end position="57"/>
    </location>
</feature>
<dbReference type="RefSeq" id="WP_150268975.1">
    <property type="nucleotide sequence ID" value="NZ_CP029194.1"/>
</dbReference>
<feature type="transmembrane region" description="Helical" evidence="10">
    <location>
        <begin position="66"/>
        <end position="99"/>
    </location>
</feature>
<dbReference type="Proteomes" id="UP000324106">
    <property type="component" value="Chromosome"/>
</dbReference>
<evidence type="ECO:0000256" key="1">
    <source>
        <dbReference type="ARBA" id="ARBA00000085"/>
    </source>
</evidence>
<organism evidence="12 13">
    <name type="scientific">Streptomyces venezuelae</name>
    <dbReference type="NCBI Taxonomy" id="54571"/>
    <lineage>
        <taxon>Bacteria</taxon>
        <taxon>Bacillati</taxon>
        <taxon>Actinomycetota</taxon>
        <taxon>Actinomycetes</taxon>
        <taxon>Kitasatosporales</taxon>
        <taxon>Streptomycetaceae</taxon>
        <taxon>Streptomyces</taxon>
    </lineage>
</organism>
<keyword evidence="9" id="KW-0175">Coiled coil</keyword>
<keyword evidence="8" id="KW-0902">Two-component regulatory system</keyword>
<keyword evidence="7" id="KW-0067">ATP-binding</keyword>
<keyword evidence="6 12" id="KW-0418">Kinase</keyword>
<evidence type="ECO:0000256" key="2">
    <source>
        <dbReference type="ARBA" id="ARBA00012438"/>
    </source>
</evidence>
<keyword evidence="10" id="KW-0812">Transmembrane</keyword>
<dbReference type="InterPro" id="IPR003594">
    <property type="entry name" value="HATPase_dom"/>
</dbReference>
<gene>
    <name evidence="12" type="ORF">DEJ46_22190</name>
</gene>
<dbReference type="InterPro" id="IPR005467">
    <property type="entry name" value="His_kinase_dom"/>
</dbReference>
<dbReference type="GO" id="GO:0005524">
    <property type="term" value="F:ATP binding"/>
    <property type="evidence" value="ECO:0007669"/>
    <property type="project" value="UniProtKB-KW"/>
</dbReference>
<feature type="transmembrane region" description="Helical" evidence="10">
    <location>
        <begin position="12"/>
        <end position="32"/>
    </location>
</feature>
<dbReference type="Gene3D" id="3.30.565.10">
    <property type="entry name" value="Histidine kinase-like ATPase, C-terminal domain"/>
    <property type="match status" value="1"/>
</dbReference>
<accession>A0A5P2AX39</accession>
<name>A0A5P2AX39_STRVZ</name>
<dbReference type="Pfam" id="PF23539">
    <property type="entry name" value="DUF7134"/>
    <property type="match status" value="1"/>
</dbReference>
<protein>
    <recommendedName>
        <fullName evidence="2">histidine kinase</fullName>
        <ecNumber evidence="2">2.7.13.3</ecNumber>
    </recommendedName>
</protein>
<dbReference type="GO" id="GO:0000155">
    <property type="term" value="F:phosphorelay sensor kinase activity"/>
    <property type="evidence" value="ECO:0007669"/>
    <property type="project" value="InterPro"/>
</dbReference>
<evidence type="ECO:0000256" key="3">
    <source>
        <dbReference type="ARBA" id="ARBA00022553"/>
    </source>
</evidence>
<dbReference type="GO" id="GO:0016020">
    <property type="term" value="C:membrane"/>
    <property type="evidence" value="ECO:0007669"/>
    <property type="project" value="InterPro"/>
</dbReference>
<dbReference type="EC" id="2.7.13.3" evidence="2"/>
<dbReference type="Pfam" id="PF02518">
    <property type="entry name" value="HATPase_c"/>
    <property type="match status" value="1"/>
</dbReference>
<dbReference type="OrthoDB" id="227596at2"/>
<proteinExistence type="predicted"/>
<evidence type="ECO:0000256" key="4">
    <source>
        <dbReference type="ARBA" id="ARBA00022679"/>
    </source>
</evidence>
<sequence length="400" mass="43096">MQRLYDFIRRHPTGVDTFWAVVLLGVSLLWVGTTYPAVGNPLAFGVVAVLFSLVVALRRRAPEKMLLLSVALGLGQLAFGLEPFVADFAMLVIVFTVAAHDGPRWASRLALAGGLSAATLSQLRWPMDGIDSLAATIFFTVIMTVPFALAWVLGDSLRTRRAYFAQLEERASRLEQEREAQAKVAVAAERARIARELHDVVAHNVSVMVVQADGAAYVMDSSPETAKQALETISTTGRQALAEMRRLLGILRTGEHQEAGEYVPQPDVRQIEDLVEQVRGAGLTVDFAIEGSPRPLPSGVELTAYRIVQEALTNTRKHGGPDVGASVRLVYFDDGLGLLVEDDGRGAPQEMYEDGGADGRGHGLIGMRERVGMVGGTLDAGPRPGGGFRISALLPLKPAH</sequence>
<evidence type="ECO:0000256" key="9">
    <source>
        <dbReference type="SAM" id="Coils"/>
    </source>
</evidence>
<dbReference type="PROSITE" id="PS50109">
    <property type="entry name" value="HIS_KIN"/>
    <property type="match status" value="1"/>
</dbReference>
<evidence type="ECO:0000256" key="8">
    <source>
        <dbReference type="ARBA" id="ARBA00023012"/>
    </source>
</evidence>
<keyword evidence="3" id="KW-0597">Phosphoprotein</keyword>
<dbReference type="AlphaFoldDB" id="A0A5P2AX39"/>
<dbReference type="CDD" id="cd16917">
    <property type="entry name" value="HATPase_UhpB-NarQ-NarX-like"/>
    <property type="match status" value="1"/>
</dbReference>
<evidence type="ECO:0000256" key="5">
    <source>
        <dbReference type="ARBA" id="ARBA00022741"/>
    </source>
</evidence>
<evidence type="ECO:0000313" key="13">
    <source>
        <dbReference type="Proteomes" id="UP000324106"/>
    </source>
</evidence>
<dbReference type="SUPFAM" id="SSF55874">
    <property type="entry name" value="ATPase domain of HSP90 chaperone/DNA topoisomerase II/histidine kinase"/>
    <property type="match status" value="1"/>
</dbReference>
<keyword evidence="5" id="KW-0547">Nucleotide-binding</keyword>
<comment type="catalytic activity">
    <reaction evidence="1">
        <text>ATP + protein L-histidine = ADP + protein N-phospho-L-histidine.</text>
        <dbReference type="EC" id="2.7.13.3"/>
    </reaction>
</comment>
<dbReference type="Pfam" id="PF07730">
    <property type="entry name" value="HisKA_3"/>
    <property type="match status" value="1"/>
</dbReference>
<dbReference type="InterPro" id="IPR050482">
    <property type="entry name" value="Sensor_HK_TwoCompSys"/>
</dbReference>
<evidence type="ECO:0000259" key="11">
    <source>
        <dbReference type="PROSITE" id="PS50109"/>
    </source>
</evidence>